<protein>
    <submittedName>
        <fullName evidence="1">Uncharacterized protein</fullName>
    </submittedName>
</protein>
<accession>A0A0F8Z9D1</accession>
<comment type="caution">
    <text evidence="1">The sequence shown here is derived from an EMBL/GenBank/DDBJ whole genome shotgun (WGS) entry which is preliminary data.</text>
</comment>
<sequence length="74" mass="8467">MTMNLRRCNHMSSGLLRIRYVLTSTYALARQYPLHYVKVGTTPLDSPRGRYRAIAARSRITKPPIEGIYEIALS</sequence>
<feature type="non-terminal residue" evidence="1">
    <location>
        <position position="74"/>
    </location>
</feature>
<dbReference type="AlphaFoldDB" id="A0A0F8Z9D1"/>
<dbReference type="EMBL" id="LAZR01064863">
    <property type="protein sequence ID" value="KKK56696.1"/>
    <property type="molecule type" value="Genomic_DNA"/>
</dbReference>
<gene>
    <name evidence="1" type="ORF">LCGC14_3061920</name>
</gene>
<name>A0A0F8Z9D1_9ZZZZ</name>
<proteinExistence type="predicted"/>
<evidence type="ECO:0000313" key="1">
    <source>
        <dbReference type="EMBL" id="KKK56696.1"/>
    </source>
</evidence>
<organism evidence="1">
    <name type="scientific">marine sediment metagenome</name>
    <dbReference type="NCBI Taxonomy" id="412755"/>
    <lineage>
        <taxon>unclassified sequences</taxon>
        <taxon>metagenomes</taxon>
        <taxon>ecological metagenomes</taxon>
    </lineage>
</organism>
<reference evidence="1" key="1">
    <citation type="journal article" date="2015" name="Nature">
        <title>Complex archaea that bridge the gap between prokaryotes and eukaryotes.</title>
        <authorList>
            <person name="Spang A."/>
            <person name="Saw J.H."/>
            <person name="Jorgensen S.L."/>
            <person name="Zaremba-Niedzwiedzka K."/>
            <person name="Martijn J."/>
            <person name="Lind A.E."/>
            <person name="van Eijk R."/>
            <person name="Schleper C."/>
            <person name="Guy L."/>
            <person name="Ettema T.J."/>
        </authorList>
    </citation>
    <scope>NUCLEOTIDE SEQUENCE</scope>
</reference>